<feature type="compositionally biased region" description="Polar residues" evidence="1">
    <location>
        <begin position="348"/>
        <end position="370"/>
    </location>
</feature>
<name>A0ABR3G2W7_9AGAR</name>
<dbReference type="Proteomes" id="UP001465976">
    <property type="component" value="Unassembled WGS sequence"/>
</dbReference>
<feature type="compositionally biased region" description="Polar residues" evidence="1">
    <location>
        <begin position="137"/>
        <end position="148"/>
    </location>
</feature>
<feature type="region of interest" description="Disordered" evidence="1">
    <location>
        <begin position="168"/>
        <end position="428"/>
    </location>
</feature>
<dbReference type="EMBL" id="JBAHYK010000001">
    <property type="protein sequence ID" value="KAL0582034.1"/>
    <property type="molecule type" value="Genomic_DNA"/>
</dbReference>
<gene>
    <name evidence="2" type="ORF">V5O48_000092</name>
</gene>
<feature type="compositionally biased region" description="Low complexity" evidence="1">
    <location>
        <begin position="183"/>
        <end position="203"/>
    </location>
</feature>
<feature type="compositionally biased region" description="Low complexity" evidence="1">
    <location>
        <begin position="384"/>
        <end position="395"/>
    </location>
</feature>
<keyword evidence="3" id="KW-1185">Reference proteome</keyword>
<proteinExistence type="predicted"/>
<evidence type="ECO:0000256" key="1">
    <source>
        <dbReference type="SAM" id="MobiDB-lite"/>
    </source>
</evidence>
<accession>A0ABR3G2W7</accession>
<organism evidence="2 3">
    <name type="scientific">Marasmius crinis-equi</name>
    <dbReference type="NCBI Taxonomy" id="585013"/>
    <lineage>
        <taxon>Eukaryota</taxon>
        <taxon>Fungi</taxon>
        <taxon>Dikarya</taxon>
        <taxon>Basidiomycota</taxon>
        <taxon>Agaricomycotina</taxon>
        <taxon>Agaricomycetes</taxon>
        <taxon>Agaricomycetidae</taxon>
        <taxon>Agaricales</taxon>
        <taxon>Marasmiineae</taxon>
        <taxon>Marasmiaceae</taxon>
        <taxon>Marasmius</taxon>
    </lineage>
</organism>
<protein>
    <submittedName>
        <fullName evidence="2">Uncharacterized protein</fullName>
    </submittedName>
</protein>
<feature type="compositionally biased region" description="Polar residues" evidence="1">
    <location>
        <begin position="48"/>
        <end position="59"/>
    </location>
</feature>
<feature type="compositionally biased region" description="Low complexity" evidence="1">
    <location>
        <begin position="297"/>
        <end position="316"/>
    </location>
</feature>
<reference evidence="2 3" key="1">
    <citation type="submission" date="2024-02" db="EMBL/GenBank/DDBJ databases">
        <title>A draft genome for the cacao thread blight pathogen Marasmius crinis-equi.</title>
        <authorList>
            <person name="Cohen S.P."/>
            <person name="Baruah I.K."/>
            <person name="Amoako-Attah I."/>
            <person name="Bukari Y."/>
            <person name="Meinhardt L.W."/>
            <person name="Bailey B.A."/>
        </authorList>
    </citation>
    <scope>NUCLEOTIDE SEQUENCE [LARGE SCALE GENOMIC DNA]</scope>
    <source>
        <strain evidence="2 3">GH-76</strain>
    </source>
</reference>
<feature type="compositionally biased region" description="Low complexity" evidence="1">
    <location>
        <begin position="20"/>
        <end position="32"/>
    </location>
</feature>
<feature type="compositionally biased region" description="Polar residues" evidence="1">
    <location>
        <begin position="1"/>
        <end position="11"/>
    </location>
</feature>
<sequence length="436" mass="47412">MKGTSIFSPSSWRKKRLLRTTSDTTTASSSQTGGWNSKSSPEERSWAGYTSMQSYSPTHAKSAVNLPSPKFWGEAPELPRSYPASIKSTLVSEGDQGSLDASSKSPSRPPRPPSLDLECPPLPPKKFELEQPRVSPKCQNTRSSSLRSKASLPELDGVWHGFLKEVDENPNSLRAGGKHGQRRPSNASSLSSRSNAAPRSSPRPSKRFGDLPPSPPFDKRQFDIAAISPLDLVNQPGTDGEDDVREPDSPHAQDFSLSLSLFPSPPPLNIRKKMIPKPLDLRNSSFSSLPVPPPSPSTSSSDSTPLATPSTPTQSSVVLSPRKSSNKDSTSPKYPLFNLSPTRPPNRSFASDSVVNSRLHTSRSFYQPSRNKSHELSANHRTTSSESISSCSSSENDLRERTWTFPPSPTFPSYLESSGRKPTSPAYGSVQWGIAV</sequence>
<feature type="region of interest" description="Disordered" evidence="1">
    <location>
        <begin position="1"/>
        <end position="151"/>
    </location>
</feature>
<comment type="caution">
    <text evidence="2">The sequence shown here is derived from an EMBL/GenBank/DDBJ whole genome shotgun (WGS) entry which is preliminary data.</text>
</comment>
<evidence type="ECO:0000313" key="3">
    <source>
        <dbReference type="Proteomes" id="UP001465976"/>
    </source>
</evidence>
<evidence type="ECO:0000313" key="2">
    <source>
        <dbReference type="EMBL" id="KAL0582034.1"/>
    </source>
</evidence>